<protein>
    <submittedName>
        <fullName evidence="2">Uncharacterized protein</fullName>
    </submittedName>
</protein>
<accession>A0A4Q0VQ15</accession>
<sequence>MKREIVSKGNVRQPYVTKDSEEVSKGNERQPHVTNEARNCCKRERKTALRDKRWQRKFQKGTQDSLT</sequence>
<evidence type="ECO:0000313" key="3">
    <source>
        <dbReference type="Proteomes" id="UP000290649"/>
    </source>
</evidence>
<dbReference type="EMBL" id="QOUX01000046">
    <property type="protein sequence ID" value="RXI98358.1"/>
    <property type="molecule type" value="Genomic_DNA"/>
</dbReference>
<evidence type="ECO:0000313" key="2">
    <source>
        <dbReference type="EMBL" id="RXI98358.1"/>
    </source>
</evidence>
<gene>
    <name evidence="2" type="ORF">DS745_18715</name>
</gene>
<organism evidence="2 3">
    <name type="scientific">Anaerobacillus alkaliphilus</name>
    <dbReference type="NCBI Taxonomy" id="1548597"/>
    <lineage>
        <taxon>Bacteria</taxon>
        <taxon>Bacillati</taxon>
        <taxon>Bacillota</taxon>
        <taxon>Bacilli</taxon>
        <taxon>Bacillales</taxon>
        <taxon>Bacillaceae</taxon>
        <taxon>Anaerobacillus</taxon>
    </lineage>
</organism>
<name>A0A4Q0VQ15_9BACI</name>
<proteinExistence type="predicted"/>
<feature type="compositionally biased region" description="Basic and acidic residues" evidence="1">
    <location>
        <begin position="18"/>
        <end position="31"/>
    </location>
</feature>
<evidence type="ECO:0000256" key="1">
    <source>
        <dbReference type="SAM" id="MobiDB-lite"/>
    </source>
</evidence>
<keyword evidence="3" id="KW-1185">Reference proteome</keyword>
<feature type="region of interest" description="Disordered" evidence="1">
    <location>
        <begin position="1"/>
        <end position="44"/>
    </location>
</feature>
<comment type="caution">
    <text evidence="2">The sequence shown here is derived from an EMBL/GenBank/DDBJ whole genome shotgun (WGS) entry which is preliminary data.</text>
</comment>
<dbReference type="AlphaFoldDB" id="A0A4Q0VQ15"/>
<dbReference type="Proteomes" id="UP000290649">
    <property type="component" value="Unassembled WGS sequence"/>
</dbReference>
<reference evidence="2 3" key="1">
    <citation type="journal article" date="2019" name="Int. J. Syst. Evol. Microbiol.">
        <title>Anaerobacillus alkaliphilus sp. nov., a novel alkaliphilic and moderately halophilic bacterium.</title>
        <authorList>
            <person name="Borsodi A.K."/>
            <person name="Aszalos J.M."/>
            <person name="Bihari P."/>
            <person name="Nagy I."/>
            <person name="Schumann P."/>
            <person name="Sproer C."/>
            <person name="Kovacs A.L."/>
            <person name="Boka K."/>
            <person name="Dobosy P."/>
            <person name="Ovari M."/>
            <person name="Szili-Kovacs T."/>
            <person name="Toth E."/>
        </authorList>
    </citation>
    <scope>NUCLEOTIDE SEQUENCE [LARGE SCALE GENOMIC DNA]</scope>
    <source>
        <strain evidence="2 3">B16-10</strain>
    </source>
</reference>